<reference evidence="1 2" key="1">
    <citation type="journal article" date="2017" name="Front. Microbiol.">
        <title>Labilibaculum manganireducens gen. nov., sp. nov. and Labilibaculum filiforme sp. nov., Novel Bacteroidetes Isolated from Subsurface Sediments of the Baltic Sea.</title>
        <authorList>
            <person name="Vandieken V."/>
            <person name="Marshall I.P."/>
            <person name="Niemann H."/>
            <person name="Engelen B."/>
            <person name="Cypionka H."/>
        </authorList>
    </citation>
    <scope>NUCLEOTIDE SEQUENCE [LARGE SCALE GENOMIC DNA]</scope>
    <source>
        <strain evidence="1 2">59.16B</strain>
    </source>
</reference>
<evidence type="ECO:0000313" key="1">
    <source>
        <dbReference type="EMBL" id="PKQ64274.1"/>
    </source>
</evidence>
<dbReference type="EMBL" id="MVDD01000003">
    <property type="protein sequence ID" value="PKQ64274.1"/>
    <property type="molecule type" value="Genomic_DNA"/>
</dbReference>
<dbReference type="InterPro" id="IPR023296">
    <property type="entry name" value="Glyco_hydro_beta-prop_sf"/>
</dbReference>
<gene>
    <name evidence="1" type="ORF">BZG02_05495</name>
</gene>
<comment type="caution">
    <text evidence="1">The sequence shown here is derived from an EMBL/GenBank/DDBJ whole genome shotgun (WGS) entry which is preliminary data.</text>
</comment>
<organism evidence="1 2">
    <name type="scientific">Labilibaculum filiforme</name>
    <dbReference type="NCBI Taxonomy" id="1940526"/>
    <lineage>
        <taxon>Bacteria</taxon>
        <taxon>Pseudomonadati</taxon>
        <taxon>Bacteroidota</taxon>
        <taxon>Bacteroidia</taxon>
        <taxon>Marinilabiliales</taxon>
        <taxon>Marinifilaceae</taxon>
        <taxon>Labilibaculum</taxon>
    </lineage>
</organism>
<dbReference type="Proteomes" id="UP000233535">
    <property type="component" value="Unassembled WGS sequence"/>
</dbReference>
<keyword evidence="2" id="KW-1185">Reference proteome</keyword>
<sequence>MAQQKQQPKDSWLTPCLAEKGKFILESKDSIVWGCAPIYDKEGKVHVYYSTWEKNGNWLTHSKIAHAVADHPEGPYKKLGVILEGRKGKWDAHTIHNPNINYVDGKYVMLYIGNDTLRQDNWRKKGKAANTQRVGMAVADSPYGPWKRFDQPVVDVSRDTMAWDGYCTVNPSFMKHPNGEYWIYYRSWDRRNDDRRKTGVAMSKTLEGPYVKYAGNPVIDFPERGGQTEDPYFFHYKNKFHCLIRDMGNYDWLSGLYLESDDGLHWGEYQRSHHKGDHYFPVCEKCRYERVQVLWKNGQPEYLFNAIMREDRKHSGAVLKIDVSKAKK</sequence>
<dbReference type="Gene3D" id="2.115.10.20">
    <property type="entry name" value="Glycosyl hydrolase domain, family 43"/>
    <property type="match status" value="2"/>
</dbReference>
<evidence type="ECO:0000313" key="2">
    <source>
        <dbReference type="Proteomes" id="UP000233535"/>
    </source>
</evidence>
<proteinExistence type="predicted"/>
<protein>
    <recommendedName>
        <fullName evidence="3">Glycosyl hydrolase family 43</fullName>
    </recommendedName>
</protein>
<accession>A0A2N3I1T8</accession>
<dbReference type="AlphaFoldDB" id="A0A2N3I1T8"/>
<dbReference type="SUPFAM" id="SSF75005">
    <property type="entry name" value="Arabinanase/levansucrase/invertase"/>
    <property type="match status" value="2"/>
</dbReference>
<dbReference type="CDD" id="cd08994">
    <property type="entry name" value="GH43_62_32_68_117_130-like"/>
    <property type="match status" value="1"/>
</dbReference>
<name>A0A2N3I1T8_9BACT</name>
<evidence type="ECO:0008006" key="3">
    <source>
        <dbReference type="Google" id="ProtNLM"/>
    </source>
</evidence>